<dbReference type="GO" id="GO:0006406">
    <property type="term" value="P:mRNA export from nucleus"/>
    <property type="evidence" value="ECO:0007669"/>
    <property type="project" value="TreeGrafter"/>
</dbReference>
<evidence type="ECO:0000256" key="1">
    <source>
        <dbReference type="SAM" id="MobiDB-lite"/>
    </source>
</evidence>
<accession>A0A0K0CX86</accession>
<reference evidence="3" key="1">
    <citation type="submission" date="2012-09" db="EMBL/GenBank/DDBJ databases">
        <authorList>
            <person name="Martin A.A."/>
        </authorList>
    </citation>
    <scope>NUCLEOTIDE SEQUENCE</scope>
</reference>
<sequence length="365" mass="42866">LVRGAGDEPVHSSSFLPRRSPSSLASAAAIKRATKLVRAKGSSSREEGAEFGKHVKWICFFFLQKRTFRSLLALVGRHCPTDYDRYLVLEERDKLLSKLRDVRRRQEEWWENSCADGTLYVRVVQKRISQFECGADGPMKPHLMVKEYARSAADQDKPLPHELRSKALLENTVDYLLKNVFDAMPKNDDDMSMWYDFLWSRTRAIRKEITQLMLSDRTSVALFERCARLHILCAYKLCHLDFDKFDQNMNTENLAKCLQSLRHLYEDLRTMFDTEAEFRGYDVMLHLHDSNILRQVLSYRKEVRESRPVRLALQLSSALQNKNYVRFFRLLRKEATFLQCCICHRYFNTVRYQSVVPPFLFRPAA</sequence>
<dbReference type="Proteomes" id="UP000035642">
    <property type="component" value="Unassembled WGS sequence"/>
</dbReference>
<dbReference type="Pfam" id="PF03399">
    <property type="entry name" value="SAC3_GANP"/>
    <property type="match status" value="1"/>
</dbReference>
<dbReference type="InterPro" id="IPR005062">
    <property type="entry name" value="SAC3/GANP/THP3_conserved"/>
</dbReference>
<proteinExistence type="predicted"/>
<dbReference type="InterPro" id="IPR045107">
    <property type="entry name" value="SAC3/GANP/THP3"/>
</dbReference>
<keyword evidence="3" id="KW-1185">Reference proteome</keyword>
<name>A0A0K0CX86_ANGCA</name>
<dbReference type="Gene3D" id="1.25.40.990">
    <property type="match status" value="1"/>
</dbReference>
<protein>
    <submittedName>
        <fullName evidence="4">SAC3_GANP domain-containing protein</fullName>
    </submittedName>
</protein>
<feature type="domain" description="SAC3/GANP/THP3 conserved" evidence="2">
    <location>
        <begin position="114"/>
        <end position="353"/>
    </location>
</feature>
<dbReference type="STRING" id="6313.A0A0K0CX86"/>
<evidence type="ECO:0000313" key="3">
    <source>
        <dbReference type="Proteomes" id="UP000035642"/>
    </source>
</evidence>
<dbReference type="AlphaFoldDB" id="A0A0K0CX86"/>
<dbReference type="PANTHER" id="PTHR12436">
    <property type="entry name" value="80 KDA MCM3-ASSOCIATED PROTEIN"/>
    <property type="match status" value="1"/>
</dbReference>
<evidence type="ECO:0000259" key="2">
    <source>
        <dbReference type="Pfam" id="PF03399"/>
    </source>
</evidence>
<feature type="region of interest" description="Disordered" evidence="1">
    <location>
        <begin position="1"/>
        <end position="20"/>
    </location>
</feature>
<dbReference type="PANTHER" id="PTHR12436:SF3">
    <property type="entry name" value="GERMINAL-CENTER ASSOCIATED NUCLEAR PROTEIN"/>
    <property type="match status" value="1"/>
</dbReference>
<dbReference type="WBParaSite" id="ACAC_0000215501-mRNA-1">
    <property type="protein sequence ID" value="ACAC_0000215501-mRNA-1"/>
    <property type="gene ID" value="ACAC_0000215501"/>
</dbReference>
<dbReference type="GO" id="GO:0070390">
    <property type="term" value="C:transcription export complex 2"/>
    <property type="evidence" value="ECO:0007669"/>
    <property type="project" value="TreeGrafter"/>
</dbReference>
<reference evidence="4" key="2">
    <citation type="submission" date="2017-02" db="UniProtKB">
        <authorList>
            <consortium name="WormBaseParasite"/>
        </authorList>
    </citation>
    <scope>IDENTIFICATION</scope>
</reference>
<organism evidence="3 4">
    <name type="scientific">Angiostrongylus cantonensis</name>
    <name type="common">Rat lungworm</name>
    <dbReference type="NCBI Taxonomy" id="6313"/>
    <lineage>
        <taxon>Eukaryota</taxon>
        <taxon>Metazoa</taxon>
        <taxon>Ecdysozoa</taxon>
        <taxon>Nematoda</taxon>
        <taxon>Chromadorea</taxon>
        <taxon>Rhabditida</taxon>
        <taxon>Rhabditina</taxon>
        <taxon>Rhabditomorpha</taxon>
        <taxon>Strongyloidea</taxon>
        <taxon>Metastrongylidae</taxon>
        <taxon>Angiostrongylus</taxon>
    </lineage>
</organism>
<feature type="compositionally biased region" description="Basic and acidic residues" evidence="1">
    <location>
        <begin position="1"/>
        <end position="10"/>
    </location>
</feature>
<dbReference type="GO" id="GO:0005737">
    <property type="term" value="C:cytoplasm"/>
    <property type="evidence" value="ECO:0007669"/>
    <property type="project" value="TreeGrafter"/>
</dbReference>
<evidence type="ECO:0000313" key="4">
    <source>
        <dbReference type="WBParaSite" id="ACAC_0000215501-mRNA-1"/>
    </source>
</evidence>